<organism evidence="1">
    <name type="scientific">marine sediment metagenome</name>
    <dbReference type="NCBI Taxonomy" id="412755"/>
    <lineage>
        <taxon>unclassified sequences</taxon>
        <taxon>metagenomes</taxon>
        <taxon>ecological metagenomes</taxon>
    </lineage>
</organism>
<protein>
    <submittedName>
        <fullName evidence="1">Uncharacterized protein</fullName>
    </submittedName>
</protein>
<evidence type="ECO:0000313" key="1">
    <source>
        <dbReference type="EMBL" id="KKM07015.1"/>
    </source>
</evidence>
<proteinExistence type="predicted"/>
<name>A0A0F9H7J4_9ZZZZ</name>
<comment type="caution">
    <text evidence="1">The sequence shown here is derived from an EMBL/GenBank/DDBJ whole genome shotgun (WGS) entry which is preliminary data.</text>
</comment>
<dbReference type="PROSITE" id="PS00018">
    <property type="entry name" value="EF_HAND_1"/>
    <property type="match status" value="1"/>
</dbReference>
<reference evidence="1" key="1">
    <citation type="journal article" date="2015" name="Nature">
        <title>Complex archaea that bridge the gap between prokaryotes and eukaryotes.</title>
        <authorList>
            <person name="Spang A."/>
            <person name="Saw J.H."/>
            <person name="Jorgensen S.L."/>
            <person name="Zaremba-Niedzwiedzka K."/>
            <person name="Martijn J."/>
            <person name="Lind A.E."/>
            <person name="van Eijk R."/>
            <person name="Schleper C."/>
            <person name="Guy L."/>
            <person name="Ettema T.J."/>
        </authorList>
    </citation>
    <scope>NUCLEOTIDE SEQUENCE</scope>
</reference>
<dbReference type="InterPro" id="IPR018247">
    <property type="entry name" value="EF_Hand_1_Ca_BS"/>
</dbReference>
<dbReference type="AlphaFoldDB" id="A0A0F9H7J4"/>
<gene>
    <name evidence="1" type="ORF">LCGC14_1738180</name>
</gene>
<sequence>MTDWGDGLYAKVADRIRDLFIPAHHGQDFDSLKVLRFFSWDGWQPIKDSDGGGEIDKADLRFNVSKVLDNLCHGGTPLLKRIGRRGYFRVIDYELDTMDLKAARGAPTLDLRWPFALERYVLLYAGNLTVVAGTSNSAKSAFVNDFLVKNMWRHDTHLFSSDMAAEELADRLEPLELSEDAPIWNNCHERTSDFADVIRPDSINAVDYVEYVENVVEIKQEIEEIYRRMKGGRGMCLITIQKKGDEKNIKGQIIKHPLGYGGATTLSRPKLYITLDPSTLSIYKAKKRAQREVNPNGKTWRYGLVQGARFVSIVEIDNDGNEIAQPDLPADKDRPARVEF</sequence>
<dbReference type="EMBL" id="LAZR01015864">
    <property type="protein sequence ID" value="KKM07015.1"/>
    <property type="molecule type" value="Genomic_DNA"/>
</dbReference>
<accession>A0A0F9H7J4</accession>